<reference evidence="3 4" key="1">
    <citation type="submission" date="2016-04" db="EMBL/GenBank/DDBJ databases">
        <title>Genome analyses suggest a sexual origin of heterokaryosis in a supposedly ancient asexual fungus.</title>
        <authorList>
            <person name="Ropars J."/>
            <person name="Sedzielewska K."/>
            <person name="Noel J."/>
            <person name="Charron P."/>
            <person name="Farinelli L."/>
            <person name="Marton T."/>
            <person name="Kruger M."/>
            <person name="Pelin A."/>
            <person name="Brachmann A."/>
            <person name="Corradi N."/>
        </authorList>
    </citation>
    <scope>NUCLEOTIDE SEQUENCE [LARGE SCALE GENOMIC DNA]</scope>
    <source>
        <strain evidence="3 4">C2</strain>
    </source>
</reference>
<dbReference type="VEuPathDB" id="FungiDB:RhiirA1_413656"/>
<keyword evidence="1" id="KW-0812">Transmembrane</keyword>
<organism evidence="3 4">
    <name type="scientific">Rhizophagus irregularis</name>
    <dbReference type="NCBI Taxonomy" id="588596"/>
    <lineage>
        <taxon>Eukaryota</taxon>
        <taxon>Fungi</taxon>
        <taxon>Fungi incertae sedis</taxon>
        <taxon>Mucoromycota</taxon>
        <taxon>Glomeromycotina</taxon>
        <taxon>Glomeromycetes</taxon>
        <taxon>Glomerales</taxon>
        <taxon>Glomeraceae</taxon>
        <taxon>Rhizophagus</taxon>
    </lineage>
</organism>
<feature type="transmembrane region" description="Helical" evidence="1">
    <location>
        <begin position="208"/>
        <end position="227"/>
    </location>
</feature>
<dbReference type="OrthoDB" id="2320153at2759"/>
<reference evidence="2" key="3">
    <citation type="submission" date="2020-05" db="EMBL/GenBank/DDBJ databases">
        <authorList>
            <person name="Rincon C."/>
            <person name="Sanders R I."/>
            <person name="Robbins C."/>
            <person name="Chaturvedi A."/>
        </authorList>
    </citation>
    <scope>NUCLEOTIDE SEQUENCE</scope>
    <source>
        <strain evidence="2">CHB12</strain>
    </source>
</reference>
<keyword evidence="1" id="KW-0472">Membrane</keyword>
<feature type="transmembrane region" description="Helical" evidence="1">
    <location>
        <begin position="176"/>
        <end position="196"/>
    </location>
</feature>
<dbReference type="AlphaFoldDB" id="A0A2N1NJI4"/>
<keyword evidence="1" id="KW-1133">Transmembrane helix</keyword>
<dbReference type="VEuPathDB" id="FungiDB:FUN_022809"/>
<comment type="caution">
    <text evidence="3">The sequence shown here is derived from an EMBL/GenBank/DDBJ whole genome shotgun (WGS) entry which is preliminary data.</text>
</comment>
<gene>
    <name evidence="2" type="ORF">CHRIB12_LOCUS19057</name>
    <name evidence="3" type="ORF">RhiirC2_847182</name>
</gene>
<evidence type="ECO:0000313" key="4">
    <source>
        <dbReference type="Proteomes" id="UP000233469"/>
    </source>
</evidence>
<proteinExistence type="predicted"/>
<evidence type="ECO:0000256" key="1">
    <source>
        <dbReference type="SAM" id="Phobius"/>
    </source>
</evidence>
<accession>A0A2N1NJI4</accession>
<sequence>MVGLHNFVKSVLLYRAGREKYLTMLKVIFNASITAYYLIELLYVTNDLSLDECKKISYAQIIFGYLMVQSLAAYMFNLIKQYEYNKFDTWMSIGLLVLRAGFHIAYIFSINPHINALFNSNGQIINLTFCNNGIESGRNQSMNLVMVDLFIDAYVMVRLMQILHKSSSFKNRSFNIFTLVTYWNLMTVLVALWYHMLMGLNNFEYSQSYDVIAKQASLIILSYLVTIETEKRR</sequence>
<protein>
    <submittedName>
        <fullName evidence="3">Uncharacterized protein</fullName>
    </submittedName>
</protein>
<reference evidence="3 4" key="2">
    <citation type="submission" date="2017-10" db="EMBL/GenBank/DDBJ databases">
        <title>Extensive intraspecific genome diversity in a model arbuscular mycorrhizal fungus.</title>
        <authorList>
            <person name="Chen E.C.H."/>
            <person name="Morin E."/>
            <person name="Baudet D."/>
            <person name="Noel J."/>
            <person name="Ndikumana S."/>
            <person name="Charron P."/>
            <person name="St-Onge C."/>
            <person name="Giorgi J."/>
            <person name="Grigoriev I.V."/>
            <person name="Roux C."/>
            <person name="Martin F.M."/>
            <person name="Corradi N."/>
        </authorList>
    </citation>
    <scope>NUCLEOTIDE SEQUENCE [LARGE SCALE GENOMIC DNA]</scope>
    <source>
        <strain evidence="3 4">C2</strain>
    </source>
</reference>
<feature type="transmembrane region" description="Helical" evidence="1">
    <location>
        <begin position="21"/>
        <end position="39"/>
    </location>
</feature>
<name>A0A2N1NJI4_9GLOM</name>
<dbReference type="EMBL" id="LLXL01000332">
    <property type="protein sequence ID" value="PKK74009.1"/>
    <property type="molecule type" value="Genomic_DNA"/>
</dbReference>
<dbReference type="Proteomes" id="UP000684084">
    <property type="component" value="Unassembled WGS sequence"/>
</dbReference>
<dbReference type="VEuPathDB" id="FungiDB:RhiirFUN_025204"/>
<feature type="transmembrane region" description="Helical" evidence="1">
    <location>
        <begin position="59"/>
        <end position="78"/>
    </location>
</feature>
<dbReference type="Proteomes" id="UP000233469">
    <property type="component" value="Unassembled WGS sequence"/>
</dbReference>
<dbReference type="EMBL" id="CAGKOT010000052">
    <property type="protein sequence ID" value="CAB5384876.1"/>
    <property type="molecule type" value="Genomic_DNA"/>
</dbReference>
<evidence type="ECO:0000313" key="3">
    <source>
        <dbReference type="EMBL" id="PKK74009.1"/>
    </source>
</evidence>
<evidence type="ECO:0000313" key="2">
    <source>
        <dbReference type="EMBL" id="CAB5384876.1"/>
    </source>
</evidence>